<evidence type="ECO:0000259" key="2">
    <source>
        <dbReference type="Pfam" id="PF18962"/>
    </source>
</evidence>
<dbReference type="RefSeq" id="WP_072955704.1">
    <property type="nucleotide sequence ID" value="NZ_FQUT01000003.1"/>
</dbReference>
<dbReference type="InterPro" id="IPR026444">
    <property type="entry name" value="Secre_tail"/>
</dbReference>
<evidence type="ECO:0000256" key="1">
    <source>
        <dbReference type="ARBA" id="ARBA00022729"/>
    </source>
</evidence>
<name>A0A1M5ADX5_9FLAO</name>
<reference evidence="4" key="1">
    <citation type="submission" date="2016-11" db="EMBL/GenBank/DDBJ databases">
        <authorList>
            <person name="Varghese N."/>
            <person name="Submissions S."/>
        </authorList>
    </citation>
    <scope>NUCLEOTIDE SEQUENCE [LARGE SCALE GENOMIC DNA]</scope>
    <source>
        <strain evidence="4">DSM 27619</strain>
    </source>
</reference>
<organism evidence="3 4">
    <name type="scientific">Chryseobacterium arachidis</name>
    <dbReference type="NCBI Taxonomy" id="1416778"/>
    <lineage>
        <taxon>Bacteria</taxon>
        <taxon>Pseudomonadati</taxon>
        <taxon>Bacteroidota</taxon>
        <taxon>Flavobacteriia</taxon>
        <taxon>Flavobacteriales</taxon>
        <taxon>Weeksellaceae</taxon>
        <taxon>Chryseobacterium group</taxon>
        <taxon>Chryseobacterium</taxon>
    </lineage>
</organism>
<keyword evidence="4" id="KW-1185">Reference proteome</keyword>
<dbReference type="NCBIfam" id="TIGR04183">
    <property type="entry name" value="Por_Secre_tail"/>
    <property type="match status" value="1"/>
</dbReference>
<proteinExistence type="predicted"/>
<evidence type="ECO:0000313" key="3">
    <source>
        <dbReference type="EMBL" id="SHF28500.1"/>
    </source>
</evidence>
<dbReference type="AlphaFoldDB" id="A0A1M5ADX5"/>
<gene>
    <name evidence="3" type="ORF">SAMN05443633_103459</name>
</gene>
<keyword evidence="1" id="KW-0732">Signal</keyword>
<protein>
    <submittedName>
        <fullName evidence="3">Por secretion system C-terminal sorting domain-containing protein</fullName>
    </submittedName>
</protein>
<dbReference type="EMBL" id="FQUT01000003">
    <property type="protein sequence ID" value="SHF28500.1"/>
    <property type="molecule type" value="Genomic_DNA"/>
</dbReference>
<dbReference type="STRING" id="1416778.SAMN05443633_103459"/>
<evidence type="ECO:0000313" key="4">
    <source>
        <dbReference type="Proteomes" id="UP000184518"/>
    </source>
</evidence>
<sequence>MKTINKKIFIGVFSLFVFLIQAQVKVNSAEYFWDTDPGEGNATALPASDGNFDNAIEDILQNNIAIPASAGFHVLNVRVKDSQGVWGPVFKNIVHTGTVPATGAINLTNAEYFWDTDPGEGNGTALTAADGNFDSTIENILQNNIPIAQPMGFHIFNVRVKDNQGVWGPAFKNVVYIETSLLGTNEVKLTKNIVCYPNPADDIINFNITGKMNIYSSEGRLVISKDNVDGSKGVNVSSLIKGNYILTIDNKDGRFSSKFIKK</sequence>
<feature type="domain" description="Secretion system C-terminal sorting" evidence="2">
    <location>
        <begin position="196"/>
        <end position="260"/>
    </location>
</feature>
<dbReference type="Proteomes" id="UP000184518">
    <property type="component" value="Unassembled WGS sequence"/>
</dbReference>
<accession>A0A1M5ADX5</accession>
<dbReference type="Pfam" id="PF18962">
    <property type="entry name" value="Por_Secre_tail"/>
    <property type="match status" value="1"/>
</dbReference>
<dbReference type="OrthoDB" id="9816120at2"/>